<evidence type="ECO:0000256" key="9">
    <source>
        <dbReference type="ARBA" id="ARBA00044799"/>
    </source>
</evidence>
<dbReference type="PANTHER" id="PTHR11274:SF0">
    <property type="entry name" value="GENERAL TRANSCRIPTION AND DNA REPAIR FACTOR IIH HELICASE SUBUNIT XPB"/>
    <property type="match status" value="1"/>
</dbReference>
<feature type="domain" description="Helicase ATP-binding" evidence="13">
    <location>
        <begin position="172"/>
        <end position="263"/>
    </location>
</feature>
<dbReference type="InterPro" id="IPR027417">
    <property type="entry name" value="P-loop_NTPase"/>
</dbReference>
<feature type="compositionally biased region" description="Acidic residues" evidence="12">
    <location>
        <begin position="28"/>
        <end position="39"/>
    </location>
</feature>
<dbReference type="InterPro" id="IPR014001">
    <property type="entry name" value="Helicase_ATP-bd"/>
</dbReference>
<dbReference type="InterPro" id="IPR001650">
    <property type="entry name" value="Helicase_C-like"/>
</dbReference>
<keyword evidence="3" id="KW-0378">Hydrolase</keyword>
<dbReference type="InterPro" id="IPR032438">
    <property type="entry name" value="ERCC3_RAD25_C"/>
</dbReference>
<evidence type="ECO:0000256" key="5">
    <source>
        <dbReference type="ARBA" id="ARBA00022840"/>
    </source>
</evidence>
<dbReference type="EMBL" id="JACEFF010000822">
    <property type="protein sequence ID" value="KAH9630411.1"/>
    <property type="molecule type" value="Genomic_DNA"/>
</dbReference>
<evidence type="ECO:0000256" key="10">
    <source>
        <dbReference type="ARBA" id="ARBA00044810"/>
    </source>
</evidence>
<dbReference type="GO" id="GO:0003677">
    <property type="term" value="F:DNA binding"/>
    <property type="evidence" value="ECO:0007669"/>
    <property type="project" value="InterPro"/>
</dbReference>
<dbReference type="Pfam" id="PF04851">
    <property type="entry name" value="ResIII"/>
    <property type="match status" value="1"/>
</dbReference>
<protein>
    <recommendedName>
        <fullName evidence="9">General transcription and DNA repair factor IIH helicase/translocase subunit XPB</fullName>
        <ecNumber evidence="8">5.6.2.4</ecNumber>
    </recommendedName>
    <alternativeName>
        <fullName evidence="10">DNA 3'-5' helicase/translocase XPB</fullName>
    </alternativeName>
</protein>
<gene>
    <name evidence="15" type="ORF">HF086_016949</name>
</gene>
<organism evidence="15 16">
    <name type="scientific">Spodoptera exigua</name>
    <name type="common">Beet armyworm</name>
    <name type="synonym">Noctua fulgens</name>
    <dbReference type="NCBI Taxonomy" id="7107"/>
    <lineage>
        <taxon>Eukaryota</taxon>
        <taxon>Metazoa</taxon>
        <taxon>Ecdysozoa</taxon>
        <taxon>Arthropoda</taxon>
        <taxon>Hexapoda</taxon>
        <taxon>Insecta</taxon>
        <taxon>Pterygota</taxon>
        <taxon>Neoptera</taxon>
        <taxon>Endopterygota</taxon>
        <taxon>Lepidoptera</taxon>
        <taxon>Glossata</taxon>
        <taxon>Ditrysia</taxon>
        <taxon>Noctuoidea</taxon>
        <taxon>Noctuidae</taxon>
        <taxon>Amphipyrinae</taxon>
        <taxon>Spodoptera</taxon>
    </lineage>
</organism>
<dbReference type="GO" id="GO:0006367">
    <property type="term" value="P:transcription initiation at RNA polymerase II promoter"/>
    <property type="evidence" value="ECO:0007669"/>
    <property type="project" value="InterPro"/>
</dbReference>
<evidence type="ECO:0000256" key="8">
    <source>
        <dbReference type="ARBA" id="ARBA00034808"/>
    </source>
</evidence>
<keyword evidence="5" id="KW-0067">ATP-binding</keyword>
<comment type="catalytic activity">
    <reaction evidence="11">
        <text>ATP + H2O = ADP + phosphate + H(+)</text>
        <dbReference type="Rhea" id="RHEA:13065"/>
        <dbReference type="ChEBI" id="CHEBI:15377"/>
        <dbReference type="ChEBI" id="CHEBI:15378"/>
        <dbReference type="ChEBI" id="CHEBI:30616"/>
        <dbReference type="ChEBI" id="CHEBI:43474"/>
        <dbReference type="ChEBI" id="CHEBI:456216"/>
        <dbReference type="EC" id="5.6.2.4"/>
    </reaction>
</comment>
<dbReference type="InterPro" id="IPR018607">
    <property type="entry name" value="Ctf8"/>
</dbReference>
<evidence type="ECO:0000259" key="14">
    <source>
        <dbReference type="PROSITE" id="PS51194"/>
    </source>
</evidence>
<evidence type="ECO:0000313" key="16">
    <source>
        <dbReference type="Proteomes" id="UP000814243"/>
    </source>
</evidence>
<dbReference type="GO" id="GO:0016787">
    <property type="term" value="F:hydrolase activity"/>
    <property type="evidence" value="ECO:0007669"/>
    <property type="project" value="UniProtKB-KW"/>
</dbReference>
<comment type="caution">
    <text evidence="15">The sequence shown here is derived from an EMBL/GenBank/DDBJ whole genome shotgun (WGS) entry which is preliminary data.</text>
</comment>
<dbReference type="Proteomes" id="UP000814243">
    <property type="component" value="Unassembled WGS sequence"/>
</dbReference>
<dbReference type="GO" id="GO:0031390">
    <property type="term" value="C:Ctf18 RFC-like complex"/>
    <property type="evidence" value="ECO:0007669"/>
    <property type="project" value="InterPro"/>
</dbReference>
<dbReference type="CDD" id="cd18789">
    <property type="entry name" value="SF2_C_XPB"/>
    <property type="match status" value="1"/>
</dbReference>
<feature type="compositionally biased region" description="Basic and acidic residues" evidence="12">
    <location>
        <begin position="9"/>
        <end position="27"/>
    </location>
</feature>
<dbReference type="SMART" id="SM00490">
    <property type="entry name" value="HELICc"/>
    <property type="match status" value="1"/>
</dbReference>
<evidence type="ECO:0000256" key="6">
    <source>
        <dbReference type="ARBA" id="ARBA00023235"/>
    </source>
</evidence>
<dbReference type="AlphaFoldDB" id="A0A922M633"/>
<dbReference type="GO" id="GO:0000112">
    <property type="term" value="C:nucleotide-excision repair factor 3 complex"/>
    <property type="evidence" value="ECO:0007669"/>
    <property type="project" value="TreeGrafter"/>
</dbReference>
<dbReference type="FunFam" id="3.40.50.300:FF:000117">
    <property type="entry name" value="Putative DNA repair helicase rad25"/>
    <property type="match status" value="1"/>
</dbReference>
<keyword evidence="2" id="KW-0547">Nucleotide-binding</keyword>
<evidence type="ECO:0000256" key="11">
    <source>
        <dbReference type="ARBA" id="ARBA00048988"/>
    </source>
</evidence>
<dbReference type="GO" id="GO:0007064">
    <property type="term" value="P:mitotic sister chromatid cohesion"/>
    <property type="evidence" value="ECO:0007669"/>
    <property type="project" value="InterPro"/>
</dbReference>
<reference evidence="15" key="1">
    <citation type="journal article" date="2021" name="G3 (Bethesda)">
        <title>Genome and transcriptome analysis of the beet armyworm Spodoptera exigua reveals targets for pest control. .</title>
        <authorList>
            <person name="Simon S."/>
            <person name="Breeschoten T."/>
            <person name="Jansen H.J."/>
            <person name="Dirks R.P."/>
            <person name="Schranz M.E."/>
            <person name="Ros V.I.D."/>
        </authorList>
    </citation>
    <scope>NUCLEOTIDE SEQUENCE</scope>
    <source>
        <strain evidence="15">TB_SE_WUR_2020</strain>
    </source>
</reference>
<accession>A0A922M633</accession>
<feature type="region of interest" description="Disordered" evidence="12">
    <location>
        <begin position="1"/>
        <end position="57"/>
    </location>
</feature>
<dbReference type="PROSITE" id="PS51192">
    <property type="entry name" value="HELICASE_ATP_BIND_1"/>
    <property type="match status" value="1"/>
</dbReference>
<dbReference type="InterPro" id="IPR001161">
    <property type="entry name" value="XPB/Ssl2"/>
</dbReference>
<dbReference type="Pfam" id="PF16203">
    <property type="entry name" value="ERCC3_RAD25_C"/>
    <property type="match status" value="1"/>
</dbReference>
<evidence type="ECO:0000313" key="15">
    <source>
        <dbReference type="EMBL" id="KAH9630411.1"/>
    </source>
</evidence>
<dbReference type="GO" id="GO:0097550">
    <property type="term" value="C:transcription preinitiation complex"/>
    <property type="evidence" value="ECO:0007669"/>
    <property type="project" value="TreeGrafter"/>
</dbReference>
<dbReference type="PANTHER" id="PTHR11274">
    <property type="entry name" value="RAD25/XP-B DNA REPAIR HELICASE"/>
    <property type="match status" value="1"/>
</dbReference>
<feature type="domain" description="Helicase C-terminal" evidence="14">
    <location>
        <begin position="317"/>
        <end position="472"/>
    </location>
</feature>
<evidence type="ECO:0000256" key="7">
    <source>
        <dbReference type="ARBA" id="ARBA00034617"/>
    </source>
</evidence>
<name>A0A922M633_SPOEX</name>
<keyword evidence="4" id="KW-0347">Helicase</keyword>
<dbReference type="InterPro" id="IPR050615">
    <property type="entry name" value="ATP-dep_DNA_Helicase"/>
</dbReference>
<proteinExistence type="inferred from homology"/>
<dbReference type="SUPFAM" id="SSF52540">
    <property type="entry name" value="P-loop containing nucleoside triphosphate hydrolases"/>
    <property type="match status" value="1"/>
</dbReference>
<evidence type="ECO:0000259" key="13">
    <source>
        <dbReference type="PROSITE" id="PS51192"/>
    </source>
</evidence>
<dbReference type="GO" id="GO:0005675">
    <property type="term" value="C:transcription factor TFIIH holo complex"/>
    <property type="evidence" value="ECO:0007669"/>
    <property type="project" value="TreeGrafter"/>
</dbReference>
<evidence type="ECO:0000256" key="3">
    <source>
        <dbReference type="ARBA" id="ARBA00022801"/>
    </source>
</evidence>
<evidence type="ECO:0000256" key="2">
    <source>
        <dbReference type="ARBA" id="ARBA00022741"/>
    </source>
</evidence>
<dbReference type="EC" id="5.6.2.4" evidence="8"/>
<comment type="similarity">
    <text evidence="1">Belongs to the helicase family. RAD25/XPB subfamily.</text>
</comment>
<keyword evidence="6" id="KW-0413">Isomerase</keyword>
<dbReference type="InterPro" id="IPR006935">
    <property type="entry name" value="Helicase/UvrB_N"/>
</dbReference>
<evidence type="ECO:0000256" key="4">
    <source>
        <dbReference type="ARBA" id="ARBA00022806"/>
    </source>
</evidence>
<dbReference type="Gene3D" id="3.40.50.300">
    <property type="entry name" value="P-loop containing nucleotide triphosphate hydrolases"/>
    <property type="match status" value="2"/>
</dbReference>
<dbReference type="GO" id="GO:0006289">
    <property type="term" value="P:nucleotide-excision repair"/>
    <property type="evidence" value="ECO:0007669"/>
    <property type="project" value="InterPro"/>
</dbReference>
<dbReference type="PROSITE" id="PS51194">
    <property type="entry name" value="HELICASE_CTER"/>
    <property type="match status" value="1"/>
</dbReference>
<comment type="catalytic activity">
    <reaction evidence="7">
        <text>Couples ATP hydrolysis with the unwinding of duplex DNA by translocating in the 3'-5' direction.</text>
        <dbReference type="EC" id="5.6.2.4"/>
    </reaction>
</comment>
<dbReference type="NCBIfam" id="TIGR00603">
    <property type="entry name" value="rad25"/>
    <property type="match status" value="1"/>
</dbReference>
<evidence type="ECO:0000256" key="12">
    <source>
        <dbReference type="SAM" id="MobiDB-lite"/>
    </source>
</evidence>
<dbReference type="GO" id="GO:0005524">
    <property type="term" value="F:ATP binding"/>
    <property type="evidence" value="ECO:0007669"/>
    <property type="project" value="UniProtKB-KW"/>
</dbReference>
<dbReference type="GO" id="GO:0043138">
    <property type="term" value="F:3'-5' DNA helicase activity"/>
    <property type="evidence" value="ECO:0007669"/>
    <property type="project" value="UniProtKB-EC"/>
</dbReference>
<evidence type="ECO:0000256" key="1">
    <source>
        <dbReference type="ARBA" id="ARBA00006637"/>
    </source>
</evidence>
<dbReference type="Pfam" id="PF09696">
    <property type="entry name" value="Ctf8"/>
    <property type="match status" value="1"/>
</dbReference>
<sequence length="628" mass="71363">MGPPKKFKKYDSRTGSDRSGKKKKVEEEVTIDLVDDDNTENVGVPGAAMQDAEKNDQVPEDEFGAKDYRSQMQLKTDNASRPLWVAPNGHIFLEAFSPVYKHAHDFLIAIAEPVCRYLVESKHVEVLQKLLRDPVIQQCRLRRDGDDDFLASALPDKPAMSLKPGRFTSEAKDKPMGAGILITTYSMITHGQRRSWEAEQTMKWLQAQEWGLVVLDEVHTIPAKMFRRVLTIVHSHAKLGLTATLLREDDKIADLNFLIGPKLYEANWLELQANGYIARVQCAEVWCPMTPEFYREYLVQKINKKMLLYVMNPSKFRACQFLVRYHERRGDKTIVFSDNVFALRHYAVKMNKPYIYGPTSQSERIQILQNFKFNPKVNTIFVSKVADTSFDLPEANVLIQISSHGGSRRQEAQRLGRILRAKKGALAEEYNAFFYTLVSQDTLEMAYSRKRQRFLVNQGYSYKVITELKGMDQEPDLLYGTREEQGLLLQQVLAASETECEEEREGGVGGAGSGVARRAGALKTENDGGIPEWALVELQGLIQMKKEGITEATVVGDLHYYNRNKHPVLVLGHHILNGKEQKLEQPMAVIEKVIVDDKTSYKVKAVIKKKLLFKSRPKPIISNVAEKV</sequence>